<dbReference type="PANTHER" id="PTHR23515">
    <property type="entry name" value="HIGH-AFFINITY NITRATE TRANSPORTER 2.3"/>
    <property type="match status" value="1"/>
</dbReference>
<dbReference type="InterPro" id="IPR020846">
    <property type="entry name" value="MFS_dom"/>
</dbReference>
<dbReference type="NCBIfam" id="TIGR00886">
    <property type="entry name" value="2A0108"/>
    <property type="match status" value="1"/>
</dbReference>
<dbReference type="GO" id="GO:0015112">
    <property type="term" value="F:nitrate transmembrane transporter activity"/>
    <property type="evidence" value="ECO:0007669"/>
    <property type="project" value="UniProtKB-UniRule"/>
</dbReference>
<feature type="transmembrane region" description="Helical" evidence="8">
    <location>
        <begin position="160"/>
        <end position="180"/>
    </location>
</feature>
<dbReference type="OrthoDB" id="434240at2759"/>
<comment type="similarity">
    <text evidence="2 8">Belongs to the major facilitator superfamily. Nitrate/nitrite porter (TC 2.A.1.8) family.</text>
</comment>
<dbReference type="EMBL" id="BRXZ01001270">
    <property type="protein sequence ID" value="GMH66980.1"/>
    <property type="molecule type" value="Genomic_DNA"/>
</dbReference>
<gene>
    <name evidence="10" type="ORF">TrRE_jg3779</name>
</gene>
<feature type="transmembrane region" description="Helical" evidence="8">
    <location>
        <begin position="135"/>
        <end position="153"/>
    </location>
</feature>
<feature type="transmembrane region" description="Helical" evidence="8">
    <location>
        <begin position="383"/>
        <end position="404"/>
    </location>
</feature>
<evidence type="ECO:0000256" key="7">
    <source>
        <dbReference type="ARBA" id="ARBA00023136"/>
    </source>
</evidence>
<proteinExistence type="inferred from homology"/>
<evidence type="ECO:0000256" key="5">
    <source>
        <dbReference type="ARBA" id="ARBA00022989"/>
    </source>
</evidence>
<evidence type="ECO:0000313" key="10">
    <source>
        <dbReference type="EMBL" id="GMH66980.1"/>
    </source>
</evidence>
<keyword evidence="4 8" id="KW-0812">Transmembrane</keyword>
<evidence type="ECO:0000256" key="8">
    <source>
        <dbReference type="RuleBase" id="RU366033"/>
    </source>
</evidence>
<feature type="transmembrane region" description="Helical" evidence="8">
    <location>
        <begin position="447"/>
        <end position="464"/>
    </location>
</feature>
<dbReference type="AlphaFoldDB" id="A0A9W7E6J4"/>
<evidence type="ECO:0000256" key="4">
    <source>
        <dbReference type="ARBA" id="ARBA00022692"/>
    </source>
</evidence>
<dbReference type="Gene3D" id="1.20.1250.20">
    <property type="entry name" value="MFS general substrate transporter like domains"/>
    <property type="match status" value="2"/>
</dbReference>
<dbReference type="InterPro" id="IPR036259">
    <property type="entry name" value="MFS_trans_sf"/>
</dbReference>
<feature type="transmembrane region" description="Helical" evidence="8">
    <location>
        <begin position="231"/>
        <end position="250"/>
    </location>
</feature>
<evidence type="ECO:0000259" key="9">
    <source>
        <dbReference type="PROSITE" id="PS50850"/>
    </source>
</evidence>
<feature type="transmembrane region" description="Helical" evidence="8">
    <location>
        <begin position="200"/>
        <end position="219"/>
    </location>
</feature>
<dbReference type="PROSITE" id="PS50850">
    <property type="entry name" value="MFS"/>
    <property type="match status" value="1"/>
</dbReference>
<feature type="transmembrane region" description="Helical" evidence="8">
    <location>
        <begin position="357"/>
        <end position="377"/>
    </location>
</feature>
<keyword evidence="3 8" id="KW-0813">Transport</keyword>
<feature type="transmembrane region" description="Helical" evidence="8">
    <location>
        <begin position="416"/>
        <end position="435"/>
    </location>
</feature>
<dbReference type="GO" id="GO:0015113">
    <property type="term" value="F:nitrite transmembrane transporter activity"/>
    <property type="evidence" value="ECO:0007669"/>
    <property type="project" value="InterPro"/>
</dbReference>
<feature type="domain" description="Major facilitator superfamily (MFS) profile" evidence="9">
    <location>
        <begin position="69"/>
        <end position="467"/>
    </location>
</feature>
<dbReference type="InterPro" id="IPR004737">
    <property type="entry name" value="NO3_transporter_NarK/NarU-like"/>
</dbReference>
<evidence type="ECO:0000256" key="2">
    <source>
        <dbReference type="ARBA" id="ARBA00008432"/>
    </source>
</evidence>
<organism evidence="10 11">
    <name type="scientific">Triparma retinervis</name>
    <dbReference type="NCBI Taxonomy" id="2557542"/>
    <lineage>
        <taxon>Eukaryota</taxon>
        <taxon>Sar</taxon>
        <taxon>Stramenopiles</taxon>
        <taxon>Ochrophyta</taxon>
        <taxon>Bolidophyceae</taxon>
        <taxon>Parmales</taxon>
        <taxon>Triparmaceae</taxon>
        <taxon>Triparma</taxon>
    </lineage>
</organism>
<keyword evidence="5 8" id="KW-1133">Transmembrane helix</keyword>
<protein>
    <recommendedName>
        <fullName evidence="8">Nitrate/nitrite transporter</fullName>
    </recommendedName>
</protein>
<feature type="transmembrane region" description="Helical" evidence="8">
    <location>
        <begin position="105"/>
        <end position="123"/>
    </location>
</feature>
<comment type="caution">
    <text evidence="10">The sequence shown here is derived from an EMBL/GenBank/DDBJ whole genome shotgun (WGS) entry which is preliminary data.</text>
</comment>
<dbReference type="InterPro" id="IPR011701">
    <property type="entry name" value="MFS"/>
</dbReference>
<keyword evidence="8" id="KW-1003">Cell membrane</keyword>
<dbReference type="SUPFAM" id="SSF103473">
    <property type="entry name" value="MFS general substrate transporter"/>
    <property type="match status" value="1"/>
</dbReference>
<feature type="transmembrane region" description="Helical" evidence="8">
    <location>
        <begin position="72"/>
        <end position="93"/>
    </location>
</feature>
<evidence type="ECO:0000256" key="3">
    <source>
        <dbReference type="ARBA" id="ARBA00022448"/>
    </source>
</evidence>
<keyword evidence="7 8" id="KW-0472">Membrane</keyword>
<accession>A0A9W7E6J4</accession>
<keyword evidence="6 8" id="KW-0534">Nitrate assimilation</keyword>
<name>A0A9W7E6J4_9STRA</name>
<dbReference type="GO" id="GO:0005886">
    <property type="term" value="C:plasma membrane"/>
    <property type="evidence" value="ECO:0007669"/>
    <property type="project" value="UniProtKB-SubCell"/>
</dbReference>
<comment type="subcellular location">
    <subcellularLocation>
        <location evidence="8">Cell membrane</location>
        <topology evidence="8">Multi-pass membrane protein</topology>
    </subcellularLocation>
    <subcellularLocation>
        <location evidence="1">Membrane</location>
        <topology evidence="1">Multi-pass membrane protein</topology>
    </subcellularLocation>
</comment>
<evidence type="ECO:0000313" key="11">
    <source>
        <dbReference type="Proteomes" id="UP001165082"/>
    </source>
</evidence>
<sequence>MSPQQGINNNDTTSGDYVTDLGAAKKLSLRKDDKYNKFDGVYPDIETEPRSCKATEIRMFSLARPHMRGFHVSWISFFLAFSCWFSIAPLLSTIREELDISKKQIWTSSIAAVCGTILTRFILGPMCDKHGPRTTMAVALVAGAIPCSLTGLVNSATDLIVLRLFISVMGGCFVMCQYWTSVMFTKEIAGTANAIAGGWGNLGGGVTQFMMGTVLFPLFKLGMSESNAWRSICAVPATITIIWSIAILFISDDGPKGNYDKLQRTGAMKNVSAATSFFEACKNINTWFLFLQYGCCFGVEVTMNNAAAMHFKETFGQSVESAAAIASIFGFMNLFARGLGGWASDRINKNYSMRGRLWVQMVLMIFEGAFIIVFSHTKDLTSAIIAMTVFSVFTQACEGSTYSIVPYIDTENTGSIAGIVGAGGNFGAVCFGLVFRNAADDKDAFEIMGTVVIACSILSLFTIIKGKRGIIWGMQDDNRVSIKFETRTFNSVPNEKEEQNFL</sequence>
<dbReference type="Pfam" id="PF07690">
    <property type="entry name" value="MFS_1"/>
    <property type="match status" value="1"/>
</dbReference>
<dbReference type="InterPro" id="IPR044772">
    <property type="entry name" value="NO3_transporter"/>
</dbReference>
<keyword evidence="11" id="KW-1185">Reference proteome</keyword>
<dbReference type="CDD" id="cd17341">
    <property type="entry name" value="MFS_NRT2_like"/>
    <property type="match status" value="1"/>
</dbReference>
<evidence type="ECO:0000256" key="6">
    <source>
        <dbReference type="ARBA" id="ARBA00023063"/>
    </source>
</evidence>
<feature type="transmembrane region" description="Helical" evidence="8">
    <location>
        <begin position="319"/>
        <end position="336"/>
    </location>
</feature>
<dbReference type="Proteomes" id="UP001165082">
    <property type="component" value="Unassembled WGS sequence"/>
</dbReference>
<reference evidence="10" key="1">
    <citation type="submission" date="2022-07" db="EMBL/GenBank/DDBJ databases">
        <title>Genome analysis of Parmales, a sister group of diatoms, reveals the evolutionary specialization of diatoms from phago-mixotrophs to photoautotrophs.</title>
        <authorList>
            <person name="Ban H."/>
            <person name="Sato S."/>
            <person name="Yoshikawa S."/>
            <person name="Kazumasa Y."/>
            <person name="Nakamura Y."/>
            <person name="Ichinomiya M."/>
            <person name="Saitoh K."/>
            <person name="Sato N."/>
            <person name="Blanc-Mathieu R."/>
            <person name="Endo H."/>
            <person name="Kuwata A."/>
            <person name="Ogata H."/>
        </authorList>
    </citation>
    <scope>NUCLEOTIDE SEQUENCE</scope>
</reference>
<evidence type="ECO:0000256" key="1">
    <source>
        <dbReference type="ARBA" id="ARBA00004141"/>
    </source>
</evidence>
<dbReference type="GO" id="GO:0042128">
    <property type="term" value="P:nitrate assimilation"/>
    <property type="evidence" value="ECO:0007669"/>
    <property type="project" value="UniProtKB-UniRule"/>
</dbReference>